<dbReference type="InterPro" id="IPR029000">
    <property type="entry name" value="Cyclophilin-like_dom_sf"/>
</dbReference>
<keyword evidence="3" id="KW-0472">Membrane</keyword>
<protein>
    <recommendedName>
        <fullName evidence="2">Peptidyl-prolyl cis-trans isomerase</fullName>
        <shortName evidence="2">PPIase</shortName>
        <ecNumber evidence="2">5.2.1.8</ecNumber>
    </recommendedName>
</protein>
<feature type="domain" description="PPIase cyclophilin-type" evidence="4">
    <location>
        <begin position="42"/>
        <end position="200"/>
    </location>
</feature>
<dbReference type="EMBL" id="AGVY01000351">
    <property type="protein sequence ID" value="EHN00396.1"/>
    <property type="molecule type" value="Genomic_DNA"/>
</dbReference>
<dbReference type="GO" id="GO:0006457">
    <property type="term" value="P:protein folding"/>
    <property type="evidence" value="ECO:0007669"/>
    <property type="project" value="TreeGrafter"/>
</dbReference>
<dbReference type="InterPro" id="IPR002130">
    <property type="entry name" value="Cyclophilin-type_PPIase_dom"/>
</dbReference>
<dbReference type="PhylomeDB" id="H0H0I5"/>
<gene>
    <name evidence="5" type="ORF">VIN7_9682</name>
</gene>
<dbReference type="PANTHER" id="PTHR11071:SF568">
    <property type="entry name" value="PEPTIDYL-PROLYL CIS-TRANS ISOMERASE CPR4-RELATED"/>
    <property type="match status" value="1"/>
</dbReference>
<dbReference type="GO" id="GO:0005783">
    <property type="term" value="C:endoplasmic reticulum"/>
    <property type="evidence" value="ECO:0007669"/>
    <property type="project" value="TreeGrafter"/>
</dbReference>
<keyword evidence="2" id="KW-0413">Isomerase</keyword>
<evidence type="ECO:0000259" key="4">
    <source>
        <dbReference type="PROSITE" id="PS50072"/>
    </source>
</evidence>
<organism evidence="5 6">
    <name type="scientific">Saccharomyces cerevisiae x Saccharomyces kudriavzevii (strain VIN7)</name>
    <name type="common">Yeast</name>
    <dbReference type="NCBI Taxonomy" id="1095631"/>
    <lineage>
        <taxon>Eukaryota</taxon>
        <taxon>Fungi</taxon>
        <taxon>Dikarya</taxon>
        <taxon>Ascomycota</taxon>
        <taxon>Saccharomycotina</taxon>
        <taxon>Saccharomycetes</taxon>
        <taxon>Saccharomycetales</taxon>
        <taxon>Saccharomycetaceae</taxon>
        <taxon>Saccharomyces</taxon>
    </lineage>
</organism>
<dbReference type="HOGENOM" id="CLU_012062_4_1_1"/>
<evidence type="ECO:0000313" key="5">
    <source>
        <dbReference type="EMBL" id="EHN00396.1"/>
    </source>
</evidence>
<dbReference type="AlphaFoldDB" id="H0H0I5"/>
<dbReference type="OrthoDB" id="4051692at2759"/>
<evidence type="ECO:0000256" key="1">
    <source>
        <dbReference type="ARBA" id="ARBA00000971"/>
    </source>
</evidence>
<accession>H0H0I5</accession>
<keyword evidence="3" id="KW-1133">Transmembrane helix</keyword>
<comment type="similarity">
    <text evidence="2">Belongs to the cyclophilin-type PPIase family.</text>
</comment>
<dbReference type="Proteomes" id="UP000009009">
    <property type="component" value="Unassembled WGS sequence"/>
</dbReference>
<feature type="transmembrane region" description="Helical" evidence="3">
    <location>
        <begin position="257"/>
        <end position="274"/>
    </location>
</feature>
<comment type="caution">
    <text evidence="5">The sequence shown here is derived from an EMBL/GenBank/DDBJ whole genome shotgun (WGS) entry which is preliminary data.</text>
</comment>
<keyword evidence="3" id="KW-0812">Transmembrane</keyword>
<keyword evidence="6" id="KW-1185">Reference proteome</keyword>
<comment type="catalytic activity">
    <reaction evidence="1 2">
        <text>[protein]-peptidylproline (omega=180) = [protein]-peptidylproline (omega=0)</text>
        <dbReference type="Rhea" id="RHEA:16237"/>
        <dbReference type="Rhea" id="RHEA-COMP:10747"/>
        <dbReference type="Rhea" id="RHEA-COMP:10748"/>
        <dbReference type="ChEBI" id="CHEBI:83833"/>
        <dbReference type="ChEBI" id="CHEBI:83834"/>
        <dbReference type="EC" id="5.2.1.8"/>
    </reaction>
</comment>
<reference evidence="5 6" key="1">
    <citation type="journal article" date="2012" name="FEMS Yeast Res.">
        <title>The genome sequence of the wine yeast VIN7 reveals an allotriploid hybrid genome with Saccharomyces cerevisiae and Saccharomyces kudriavzevii origins.</title>
        <authorList>
            <person name="Borneman A.R."/>
            <person name="Desany B.A."/>
            <person name="Riches D."/>
            <person name="Affourtit J.P."/>
            <person name="Forgan A.H."/>
            <person name="Pretorius I.S."/>
            <person name="Egholm M."/>
            <person name="Chambers P.J."/>
        </authorList>
    </citation>
    <scope>NUCLEOTIDE SEQUENCE [LARGE SCALE GENOMIC DNA]</scope>
    <source>
        <strain evidence="5 6">VIN7</strain>
    </source>
</reference>
<dbReference type="GO" id="GO:0000324">
    <property type="term" value="C:fungal-type vacuole"/>
    <property type="evidence" value="ECO:0007669"/>
    <property type="project" value="TreeGrafter"/>
</dbReference>
<dbReference type="Gene3D" id="2.40.100.10">
    <property type="entry name" value="Cyclophilin-like"/>
    <property type="match status" value="1"/>
</dbReference>
<name>H0H0I5_SACCK</name>
<dbReference type="PANTHER" id="PTHR11071">
    <property type="entry name" value="PEPTIDYL-PROLYL CIS-TRANS ISOMERASE"/>
    <property type="match status" value="1"/>
</dbReference>
<evidence type="ECO:0000256" key="3">
    <source>
        <dbReference type="SAM" id="Phobius"/>
    </source>
</evidence>
<dbReference type="GO" id="GO:0016018">
    <property type="term" value="F:cyclosporin A binding"/>
    <property type="evidence" value="ECO:0007669"/>
    <property type="project" value="TreeGrafter"/>
</dbReference>
<proteinExistence type="inferred from homology"/>
<dbReference type="PRINTS" id="PR00153">
    <property type="entry name" value="CSAPPISMRASE"/>
</dbReference>
<dbReference type="PROSITE" id="PS50072">
    <property type="entry name" value="CSA_PPIASE_2"/>
    <property type="match status" value="1"/>
</dbReference>
<evidence type="ECO:0000313" key="6">
    <source>
        <dbReference type="Proteomes" id="UP000009009"/>
    </source>
</evidence>
<dbReference type="Pfam" id="PF00160">
    <property type="entry name" value="Pro_isomerase"/>
    <property type="match status" value="1"/>
</dbReference>
<dbReference type="GO" id="GO:0003755">
    <property type="term" value="F:peptidyl-prolyl cis-trans isomerase activity"/>
    <property type="evidence" value="ECO:0007669"/>
    <property type="project" value="UniProtKB-UniRule"/>
</dbReference>
<sequence>MFACTLALPVDNRRVSSDSLDLEKKYAPNPPATHSVILEVMFTDPENSEVTAHQMTIDLYGTMVPRTVMDFSQYAGSMEGRIRSHQRGSQERDFDKILPNGAIRGGPISPTSAEEAGNLASLFEENHSLTHDRPGRVSMIKGDAGSKFIIGTSDTSYEGDSVVFGQVISGLKGLMDRLANVETDEDGRPDHPITIGYISSNKNNDMDPKKAHEQYLQRLSDYRNGDLEKGVTLKNCLYRSNERKLEDIRYNQLHHPLPRIVLGISILMVLYVLAKYRKKIFSKSSSKIISIRED</sequence>
<dbReference type="SUPFAM" id="SSF50891">
    <property type="entry name" value="Cyclophilin-like"/>
    <property type="match status" value="1"/>
</dbReference>
<keyword evidence="2" id="KW-0697">Rotamase</keyword>
<evidence type="ECO:0000256" key="2">
    <source>
        <dbReference type="RuleBase" id="RU363019"/>
    </source>
</evidence>
<dbReference type="EC" id="5.2.1.8" evidence="2"/>
<comment type="function">
    <text evidence="2">PPIases accelerate the folding of proteins. It catalyzes the cis-trans isomerization of proline imidic peptide bonds in oligopeptides.</text>
</comment>